<dbReference type="RefSeq" id="WP_054537085.1">
    <property type="nucleotide sequence ID" value="NZ_LGKP01000040.1"/>
</dbReference>
<organism evidence="1 2">
    <name type="scientific">Herpetosiphon geysericola</name>
    <dbReference type="NCBI Taxonomy" id="70996"/>
    <lineage>
        <taxon>Bacteria</taxon>
        <taxon>Bacillati</taxon>
        <taxon>Chloroflexota</taxon>
        <taxon>Chloroflexia</taxon>
        <taxon>Herpetosiphonales</taxon>
        <taxon>Herpetosiphonaceae</taxon>
        <taxon>Herpetosiphon</taxon>
    </lineage>
</organism>
<proteinExistence type="predicted"/>
<comment type="caution">
    <text evidence="1">The sequence shown here is derived from an EMBL/GenBank/DDBJ whole genome shotgun (WGS) entry which is preliminary data.</text>
</comment>
<dbReference type="AlphaFoldDB" id="A0A0N8GP86"/>
<dbReference type="STRING" id="70996.SE18_24400"/>
<reference evidence="1 2" key="1">
    <citation type="submission" date="2015-07" db="EMBL/GenBank/DDBJ databases">
        <title>Whole genome sequence of Herpetosiphon geysericola DSM 7119.</title>
        <authorList>
            <person name="Hemp J."/>
            <person name="Ward L.M."/>
            <person name="Pace L.A."/>
            <person name="Fischer W.W."/>
        </authorList>
    </citation>
    <scope>NUCLEOTIDE SEQUENCE [LARGE SCALE GENOMIC DNA]</scope>
    <source>
        <strain evidence="1 2">DSM 7119</strain>
    </source>
</reference>
<sequence>MARGRKAQPKPHDPYGLGEWVKFKWVVSRLNGQPTRQSMGRIRTGMIIGHRNVYDCLATEEGPPALGNARPVIIVAVSVHRCYKVFKDDILLEVQPIESEVEHVGT</sequence>
<evidence type="ECO:0000313" key="2">
    <source>
        <dbReference type="Proteomes" id="UP000050277"/>
    </source>
</evidence>
<protein>
    <submittedName>
        <fullName evidence="1">Uncharacterized protein</fullName>
    </submittedName>
</protein>
<accession>A0A0N8GP86</accession>
<evidence type="ECO:0000313" key="1">
    <source>
        <dbReference type="EMBL" id="KPL80202.1"/>
    </source>
</evidence>
<dbReference type="EMBL" id="LGKP01000040">
    <property type="protein sequence ID" value="KPL80202.1"/>
    <property type="molecule type" value="Genomic_DNA"/>
</dbReference>
<keyword evidence="2" id="KW-1185">Reference proteome</keyword>
<gene>
    <name evidence="1" type="ORF">SE18_24400</name>
</gene>
<dbReference type="Proteomes" id="UP000050277">
    <property type="component" value="Unassembled WGS sequence"/>
</dbReference>
<name>A0A0N8GP86_9CHLR</name>